<evidence type="ECO:0000256" key="4">
    <source>
        <dbReference type="ARBA" id="ARBA00022692"/>
    </source>
</evidence>
<dbReference type="GeneID" id="55584731"/>
<evidence type="ECO:0000256" key="1">
    <source>
        <dbReference type="ARBA" id="ARBA00004651"/>
    </source>
</evidence>
<dbReference type="PANTHER" id="PTHR34856:SF2">
    <property type="entry name" value="PROTEIN NRFD"/>
    <property type="match status" value="1"/>
</dbReference>
<dbReference type="InterPro" id="IPR052049">
    <property type="entry name" value="Electron_transfer_protein"/>
</dbReference>
<dbReference type="Proteomes" id="UP000509448">
    <property type="component" value="Chromosome"/>
</dbReference>
<dbReference type="InterPro" id="IPR005614">
    <property type="entry name" value="NrfD-like"/>
</dbReference>
<evidence type="ECO:0000256" key="7">
    <source>
        <dbReference type="SAM" id="Phobius"/>
    </source>
</evidence>
<dbReference type="RefSeq" id="WP_232085637.1">
    <property type="nucleotide sequence ID" value="NZ_AP018732.1"/>
</dbReference>
<dbReference type="AlphaFoldDB" id="A0A4P2VMV8"/>
<evidence type="ECO:0000256" key="3">
    <source>
        <dbReference type="ARBA" id="ARBA00022475"/>
    </source>
</evidence>
<accession>A0A4P2VMV8</accession>
<gene>
    <name evidence="8" type="ORF">NAS2_0919</name>
</gene>
<dbReference type="GO" id="GO:0005886">
    <property type="term" value="C:plasma membrane"/>
    <property type="evidence" value="ECO:0007669"/>
    <property type="project" value="UniProtKB-SubCell"/>
</dbReference>
<comment type="subcellular location">
    <subcellularLocation>
        <location evidence="1">Cell membrane</location>
        <topology evidence="1">Multi-pass membrane protein</topology>
    </subcellularLocation>
</comment>
<sequence>MFTQLQMVGWSWDIAAFLWLAGMTGMAAAVYAVLVHSGHISDGRRKVYSWTLFVGIVAALVLVVSDLSRPYNLMNAMILSLEQGTFGLGRSWMAIGIVLLSLMALMALLLLVSSYAGGALAALRGRAYSYALMAVGILVTMYSGFLLAAAPGQPFWNTPLLPLLWLASGTTAAFGLSELLLFWTGEEKELSAGISLYGAFAEFVELLVLSAYLYMTFAVMGVGAHIAAQQMLFGPLSYITWIGVLALGIIVPMISEFLFARYRYSGYALVVIAVLVIAGALLLRYAILASSVLEPISLI</sequence>
<feature type="transmembrane region" description="Helical" evidence="7">
    <location>
        <begin position="162"/>
        <end position="183"/>
    </location>
</feature>
<keyword evidence="5 7" id="KW-1133">Transmembrane helix</keyword>
<evidence type="ECO:0000256" key="2">
    <source>
        <dbReference type="ARBA" id="ARBA00008929"/>
    </source>
</evidence>
<feature type="transmembrane region" description="Helical" evidence="7">
    <location>
        <begin position="128"/>
        <end position="150"/>
    </location>
</feature>
<dbReference type="EMBL" id="AP018732">
    <property type="protein sequence ID" value="BBE42308.1"/>
    <property type="molecule type" value="Genomic_DNA"/>
</dbReference>
<feature type="transmembrane region" description="Helical" evidence="7">
    <location>
        <begin position="266"/>
        <end position="287"/>
    </location>
</feature>
<dbReference type="KEGG" id="ccai:NAS2_0919"/>
<protein>
    <submittedName>
        <fullName evidence="8">Polysulfide reductase, subunit C, putative</fullName>
    </submittedName>
</protein>
<evidence type="ECO:0000256" key="5">
    <source>
        <dbReference type="ARBA" id="ARBA00022989"/>
    </source>
</evidence>
<evidence type="ECO:0000313" key="8">
    <source>
        <dbReference type="EMBL" id="BBE42308.1"/>
    </source>
</evidence>
<dbReference type="Gene3D" id="1.20.1630.10">
    <property type="entry name" value="Formate dehydrogenase/DMSO reductase domain"/>
    <property type="match status" value="1"/>
</dbReference>
<feature type="transmembrane region" description="Helical" evidence="7">
    <location>
        <begin position="238"/>
        <end position="259"/>
    </location>
</feature>
<evidence type="ECO:0000313" key="9">
    <source>
        <dbReference type="Proteomes" id="UP000509448"/>
    </source>
</evidence>
<feature type="transmembrane region" description="Helical" evidence="7">
    <location>
        <begin position="203"/>
        <end position="226"/>
    </location>
</feature>
<comment type="similarity">
    <text evidence="2">Belongs to the NrfD family.</text>
</comment>
<dbReference type="Pfam" id="PF03916">
    <property type="entry name" value="NrfD"/>
    <property type="match status" value="1"/>
</dbReference>
<keyword evidence="3" id="KW-1003">Cell membrane</keyword>
<evidence type="ECO:0000256" key="6">
    <source>
        <dbReference type="ARBA" id="ARBA00023136"/>
    </source>
</evidence>
<organism evidence="8 9">
    <name type="scientific">Conexivisphaera calida</name>
    <dbReference type="NCBI Taxonomy" id="1874277"/>
    <lineage>
        <taxon>Archaea</taxon>
        <taxon>Nitrososphaerota</taxon>
        <taxon>Conexivisphaeria</taxon>
        <taxon>Conexivisphaerales</taxon>
        <taxon>Conexivisphaeraceae</taxon>
        <taxon>Conexivisphaera</taxon>
    </lineage>
</organism>
<keyword evidence="9" id="KW-1185">Reference proteome</keyword>
<proteinExistence type="inferred from homology"/>
<feature type="transmembrane region" description="Helical" evidence="7">
    <location>
        <begin position="14"/>
        <end position="35"/>
    </location>
</feature>
<keyword evidence="6 7" id="KW-0472">Membrane</keyword>
<feature type="transmembrane region" description="Helical" evidence="7">
    <location>
        <begin position="92"/>
        <end position="116"/>
    </location>
</feature>
<keyword evidence="4 7" id="KW-0812">Transmembrane</keyword>
<reference evidence="8 9" key="1">
    <citation type="journal article" date="2019" name="ISME J.">
        <title>Isolation and characterization of a thermophilic sulfur- and iron-reducing thaumarchaeote from a terrestrial acidic hot spring.</title>
        <authorList>
            <person name="Kato S."/>
            <person name="Itoh T."/>
            <person name="Yuki M."/>
            <person name="Nagamori M."/>
            <person name="Ohnishi M."/>
            <person name="Uematsu K."/>
            <person name="Suzuki K."/>
            <person name="Takashina T."/>
            <person name="Ohkuma M."/>
        </authorList>
    </citation>
    <scope>NUCLEOTIDE SEQUENCE [LARGE SCALE GENOMIC DNA]</scope>
    <source>
        <strain evidence="8 9">NAS-02</strain>
    </source>
</reference>
<dbReference type="PANTHER" id="PTHR34856">
    <property type="entry name" value="PROTEIN NRFD"/>
    <property type="match status" value="1"/>
</dbReference>
<name>A0A4P2VMV8_9ARCH</name>
<feature type="transmembrane region" description="Helical" evidence="7">
    <location>
        <begin position="47"/>
        <end position="65"/>
    </location>
</feature>